<evidence type="ECO:0000313" key="5">
    <source>
        <dbReference type="EMBL" id="WIA13213.1"/>
    </source>
</evidence>
<name>A0ABY8TVP5_TETOB</name>
<dbReference type="PANTHER" id="PTHR46550">
    <property type="entry name" value="F-BOX ONLY PROTEIN 3"/>
    <property type="match status" value="1"/>
</dbReference>
<evidence type="ECO:0000256" key="1">
    <source>
        <dbReference type="ARBA" id="ARBA00004906"/>
    </source>
</evidence>
<dbReference type="InterPro" id="IPR052121">
    <property type="entry name" value="F-box_SCF_Substrate_Recog"/>
</dbReference>
<proteinExistence type="predicted"/>
<feature type="compositionally biased region" description="Low complexity" evidence="3">
    <location>
        <begin position="31"/>
        <end position="61"/>
    </location>
</feature>
<evidence type="ECO:0000256" key="2">
    <source>
        <dbReference type="ARBA" id="ARBA00022786"/>
    </source>
</evidence>
<feature type="domain" description="F-box" evidence="4">
    <location>
        <begin position="197"/>
        <end position="243"/>
    </location>
</feature>
<dbReference type="SUPFAM" id="SSF81383">
    <property type="entry name" value="F-box domain"/>
    <property type="match status" value="1"/>
</dbReference>
<feature type="compositionally biased region" description="Polar residues" evidence="3">
    <location>
        <begin position="92"/>
        <end position="101"/>
    </location>
</feature>
<dbReference type="PANTHER" id="PTHR46550:SF1">
    <property type="entry name" value="F-BOX PROTEIN 3"/>
    <property type="match status" value="1"/>
</dbReference>
<feature type="region of interest" description="Disordered" evidence="3">
    <location>
        <begin position="30"/>
        <end position="107"/>
    </location>
</feature>
<gene>
    <name evidence="5" type="ORF">OEZ85_006805</name>
</gene>
<organism evidence="5 6">
    <name type="scientific">Tetradesmus obliquus</name>
    <name type="common">Green alga</name>
    <name type="synonym">Acutodesmus obliquus</name>
    <dbReference type="NCBI Taxonomy" id="3088"/>
    <lineage>
        <taxon>Eukaryota</taxon>
        <taxon>Viridiplantae</taxon>
        <taxon>Chlorophyta</taxon>
        <taxon>core chlorophytes</taxon>
        <taxon>Chlorophyceae</taxon>
        <taxon>CS clade</taxon>
        <taxon>Sphaeropleales</taxon>
        <taxon>Scenedesmaceae</taxon>
        <taxon>Tetradesmus</taxon>
    </lineage>
</organism>
<feature type="region of interest" description="Disordered" evidence="3">
    <location>
        <begin position="366"/>
        <end position="388"/>
    </location>
</feature>
<dbReference type="Pfam" id="PF12937">
    <property type="entry name" value="F-box-like"/>
    <property type="match status" value="1"/>
</dbReference>
<dbReference type="InterPro" id="IPR036047">
    <property type="entry name" value="F-box-like_dom_sf"/>
</dbReference>
<feature type="region of interest" description="Disordered" evidence="3">
    <location>
        <begin position="167"/>
        <end position="197"/>
    </location>
</feature>
<keyword evidence="2" id="KW-0833">Ubl conjugation pathway</keyword>
<dbReference type="PROSITE" id="PS50181">
    <property type="entry name" value="FBOX"/>
    <property type="match status" value="1"/>
</dbReference>
<reference evidence="5 6" key="1">
    <citation type="submission" date="2023-05" db="EMBL/GenBank/DDBJ databases">
        <title>A 100% complete, gapless, phased diploid assembly of the Scenedesmus obliquus UTEX 3031 genome.</title>
        <authorList>
            <person name="Biondi T.C."/>
            <person name="Hanschen E.R."/>
            <person name="Kwon T."/>
            <person name="Eng W."/>
            <person name="Kruse C.P.S."/>
            <person name="Koehler S.I."/>
            <person name="Kunde Y."/>
            <person name="Gleasner C.D."/>
            <person name="You Mak K.T."/>
            <person name="Polle J."/>
            <person name="Hovde B.T."/>
            <person name="Starkenburg S.R."/>
        </authorList>
    </citation>
    <scope>NUCLEOTIDE SEQUENCE [LARGE SCALE GENOMIC DNA]</scope>
    <source>
        <strain evidence="5 6">DOE0152z</strain>
    </source>
</reference>
<dbReference type="Proteomes" id="UP001244341">
    <property type="component" value="Chromosome 4b"/>
</dbReference>
<dbReference type="Gene3D" id="1.20.1280.50">
    <property type="match status" value="1"/>
</dbReference>
<feature type="compositionally biased region" description="Polar residues" evidence="3">
    <location>
        <begin position="68"/>
        <end position="80"/>
    </location>
</feature>
<protein>
    <recommendedName>
        <fullName evidence="4">F-box domain-containing protein</fullName>
    </recommendedName>
</protein>
<evidence type="ECO:0000256" key="3">
    <source>
        <dbReference type="SAM" id="MobiDB-lite"/>
    </source>
</evidence>
<keyword evidence="6" id="KW-1185">Reference proteome</keyword>
<dbReference type="EMBL" id="CP126211">
    <property type="protein sequence ID" value="WIA13213.1"/>
    <property type="molecule type" value="Genomic_DNA"/>
</dbReference>
<accession>A0ABY8TVP5</accession>
<feature type="compositionally biased region" description="Low complexity" evidence="3">
    <location>
        <begin position="81"/>
        <end position="91"/>
    </location>
</feature>
<dbReference type="InterPro" id="IPR001810">
    <property type="entry name" value="F-box_dom"/>
</dbReference>
<evidence type="ECO:0000259" key="4">
    <source>
        <dbReference type="PROSITE" id="PS50181"/>
    </source>
</evidence>
<comment type="pathway">
    <text evidence="1">Protein modification; protein ubiquitination.</text>
</comment>
<evidence type="ECO:0000313" key="6">
    <source>
        <dbReference type="Proteomes" id="UP001244341"/>
    </source>
</evidence>
<sequence>MEPEQEDLDMDFESLLDAALGIEPELAAAGPAVQANSSSAPQPQAASAAPAALPAHKQQLPPRKRSATQHASFSAVSYDQASPSPSPAASPVHSSMQQHSQLPAPCSPCWSSDSMQMHASLGHCSSSDALQQYEAAVDHPALYSPVREQASPAPDNCSPLHLPDLLQQQQQQQQKQQEVGAAVATAQHAHGQQQQQQLDISSLPREVQMRVLCFLSADALTLLSQTCRCFSSLCAEPVLWRRLFCYRWGKKNRQQNHLSWKARYIERDLTELRAAAGAGAGWAAAAAADAMQDMFVQAHVARRQQVLPRAAIDDLMLVDDDEMTGWVHVCDETCSEKIIEPCSGLLVCPISGQVSDRMMTCAEEAAEEGDRGDDEAKAAEAEAQEEEYGERGRLARAFAAGYYCNDEEELLRKCGVRLSR</sequence>